<evidence type="ECO:0000259" key="9">
    <source>
        <dbReference type="Pfam" id="PF02687"/>
    </source>
</evidence>
<dbReference type="Pfam" id="PF12704">
    <property type="entry name" value="MacB_PCD"/>
    <property type="match status" value="1"/>
</dbReference>
<dbReference type="InterPro" id="IPR003838">
    <property type="entry name" value="ABC3_permease_C"/>
</dbReference>
<feature type="transmembrane region" description="Helical" evidence="8">
    <location>
        <begin position="328"/>
        <end position="350"/>
    </location>
</feature>
<organism evidence="11 12">
    <name type="scientific">Streptomyces dengpaensis</name>
    <dbReference type="NCBI Taxonomy" id="2049881"/>
    <lineage>
        <taxon>Bacteria</taxon>
        <taxon>Bacillati</taxon>
        <taxon>Actinomycetota</taxon>
        <taxon>Actinomycetes</taxon>
        <taxon>Kitasatosporales</taxon>
        <taxon>Streptomycetaceae</taxon>
        <taxon>Streptomyces</taxon>
    </lineage>
</organism>
<sequence length="491" mass="50222">MFFTYLRRELRRRRKAALVVASGLALGIALVIVVSSVSSGMEKAQGKVLQSLYGLGTDMTVTKAAEPASSSGGGKRFNFDARPDDSDDEQSSDRVMVQGFQTLSAKTVAEVDAQQGVADSVGGLSLQVIKVSGQFKQGQFKQDQNGKQNSQGGPGGAQPSPQGRVEGGGAEFDVDNYSVYGTDVTKPALGPLTSSKITSGRTFKTTETNAKVVVADTSYAKEKKLKVGSTVTIKGVKYKVIGISTPDSGDAAANLYIPLKQAQTISDSKDKVTTIYVKASDSQQIDSVKSTIQKNIPDTTVTTSADLADTVSGSLSTASDLASSVGKWLSIAVLVAAFLVAGLLTSSAVSRRVREFGTLKALGWKSGRVTRQVVGEAIVHGLVGGALGIALGLTGAYVVTEISPNLQAELGGSGGGPGGGGPGGGPGVSVIGGPARETASKALDVALTAPVSIDTIVVAVALAVTGGLIAGAFGGWRASRLRPADALRRVE</sequence>
<dbReference type="EMBL" id="CP026652">
    <property type="protein sequence ID" value="AVH56839.1"/>
    <property type="molecule type" value="Genomic_DNA"/>
</dbReference>
<feature type="region of interest" description="Disordered" evidence="7">
    <location>
        <begin position="64"/>
        <end position="93"/>
    </location>
</feature>
<keyword evidence="5 8" id="KW-0472">Membrane</keyword>
<evidence type="ECO:0000256" key="2">
    <source>
        <dbReference type="ARBA" id="ARBA00022475"/>
    </source>
</evidence>
<reference evidence="11 12" key="1">
    <citation type="submission" date="2018-02" db="EMBL/GenBank/DDBJ databases">
        <title>Complete genome sequence of Streptomyces dengpaensis, the producer of angucyclines.</title>
        <authorList>
            <person name="Yumei L."/>
        </authorList>
    </citation>
    <scope>NUCLEOTIDE SEQUENCE [LARGE SCALE GENOMIC DNA]</scope>
    <source>
        <strain evidence="11 12">XZHG99</strain>
    </source>
</reference>
<evidence type="ECO:0000256" key="7">
    <source>
        <dbReference type="SAM" id="MobiDB-lite"/>
    </source>
</evidence>
<dbReference type="PANTHER" id="PTHR30572">
    <property type="entry name" value="MEMBRANE COMPONENT OF TRANSPORTER-RELATED"/>
    <property type="match status" value="1"/>
</dbReference>
<feature type="region of interest" description="Disordered" evidence="7">
    <location>
        <begin position="137"/>
        <end position="171"/>
    </location>
</feature>
<dbReference type="InterPro" id="IPR025857">
    <property type="entry name" value="MacB_PCD"/>
</dbReference>
<gene>
    <name evidence="11" type="ORF">C4B68_14790</name>
</gene>
<dbReference type="Proteomes" id="UP000238413">
    <property type="component" value="Chromosome"/>
</dbReference>
<keyword evidence="3 8" id="KW-0812">Transmembrane</keyword>
<evidence type="ECO:0000313" key="12">
    <source>
        <dbReference type="Proteomes" id="UP000238413"/>
    </source>
</evidence>
<feature type="transmembrane region" description="Helical" evidence="8">
    <location>
        <begin position="456"/>
        <end position="476"/>
    </location>
</feature>
<feature type="compositionally biased region" description="Gly residues" evidence="7">
    <location>
        <begin position="411"/>
        <end position="427"/>
    </location>
</feature>
<dbReference type="PANTHER" id="PTHR30572:SF4">
    <property type="entry name" value="ABC TRANSPORTER PERMEASE YTRF"/>
    <property type="match status" value="1"/>
</dbReference>
<comment type="subcellular location">
    <subcellularLocation>
        <location evidence="1">Cell membrane</location>
        <topology evidence="1">Multi-pass membrane protein</topology>
    </subcellularLocation>
</comment>
<keyword evidence="4 8" id="KW-1133">Transmembrane helix</keyword>
<evidence type="ECO:0000256" key="6">
    <source>
        <dbReference type="ARBA" id="ARBA00038076"/>
    </source>
</evidence>
<dbReference type="InterPro" id="IPR050250">
    <property type="entry name" value="Macrolide_Exporter_MacB"/>
</dbReference>
<dbReference type="RefSeq" id="WP_099499557.1">
    <property type="nucleotide sequence ID" value="NZ_CP026652.1"/>
</dbReference>
<feature type="domain" description="ABC3 transporter permease C-terminal" evidence="9">
    <location>
        <begin position="330"/>
        <end position="411"/>
    </location>
</feature>
<feature type="transmembrane region" description="Helical" evidence="8">
    <location>
        <begin position="377"/>
        <end position="399"/>
    </location>
</feature>
<keyword evidence="2" id="KW-1003">Cell membrane</keyword>
<evidence type="ECO:0000313" key="11">
    <source>
        <dbReference type="EMBL" id="AVH56839.1"/>
    </source>
</evidence>
<accession>A0ABN5I0B2</accession>
<protein>
    <submittedName>
        <fullName evidence="11">ABC transporter permease</fullName>
    </submittedName>
</protein>
<feature type="domain" description="MacB-like periplasmic core" evidence="10">
    <location>
        <begin position="19"/>
        <end position="294"/>
    </location>
</feature>
<evidence type="ECO:0000256" key="1">
    <source>
        <dbReference type="ARBA" id="ARBA00004651"/>
    </source>
</evidence>
<keyword evidence="12" id="KW-1185">Reference proteome</keyword>
<dbReference type="Pfam" id="PF02687">
    <property type="entry name" value="FtsX"/>
    <property type="match status" value="1"/>
</dbReference>
<evidence type="ECO:0000259" key="10">
    <source>
        <dbReference type="Pfam" id="PF12704"/>
    </source>
</evidence>
<comment type="similarity">
    <text evidence="6">Belongs to the ABC-4 integral membrane protein family.</text>
</comment>
<evidence type="ECO:0000256" key="4">
    <source>
        <dbReference type="ARBA" id="ARBA00022989"/>
    </source>
</evidence>
<evidence type="ECO:0000256" key="8">
    <source>
        <dbReference type="SAM" id="Phobius"/>
    </source>
</evidence>
<feature type="region of interest" description="Disordered" evidence="7">
    <location>
        <begin position="409"/>
        <end position="431"/>
    </location>
</feature>
<proteinExistence type="inferred from homology"/>
<feature type="compositionally biased region" description="Low complexity" evidence="7">
    <location>
        <begin position="137"/>
        <end position="163"/>
    </location>
</feature>
<evidence type="ECO:0000256" key="5">
    <source>
        <dbReference type="ARBA" id="ARBA00023136"/>
    </source>
</evidence>
<evidence type="ECO:0000256" key="3">
    <source>
        <dbReference type="ARBA" id="ARBA00022692"/>
    </source>
</evidence>
<name>A0ABN5I0B2_9ACTN</name>